<dbReference type="EMBL" id="JACYFS010000001">
    <property type="protein sequence ID" value="MBD8081451.1"/>
    <property type="molecule type" value="Genomic_DNA"/>
</dbReference>
<dbReference type="Proteomes" id="UP000637299">
    <property type="component" value="Unassembled WGS sequence"/>
</dbReference>
<sequence>MEYHAIAEKYTDFKVTKDGKPIGQLNYKSWFKFSAEIEIANSKYQVEPKGFWGTTVEVLDGKKVILQFTMNWDGNIVMKIYLNDIEKNYTFSHKGFFRESFVLTDEKGSELLMMKPHVQWRSLNYEYQIYTSEILETFEEKNILLLISLHCANYYMAMMMGMGV</sequence>
<evidence type="ECO:0000313" key="2">
    <source>
        <dbReference type="Proteomes" id="UP000637299"/>
    </source>
</evidence>
<accession>A0ABR8Z854</accession>
<gene>
    <name evidence="1" type="ORF">IC610_03320</name>
</gene>
<protein>
    <submittedName>
        <fullName evidence="1">Uncharacterized protein</fullName>
    </submittedName>
</protein>
<dbReference type="RefSeq" id="WP_191735228.1">
    <property type="nucleotide sequence ID" value="NZ_JACYFS010000001.1"/>
</dbReference>
<organism evidence="1 2">
    <name type="scientific">Chryseobacterium caseinilyticum</name>
    <dbReference type="NCBI Taxonomy" id="2771428"/>
    <lineage>
        <taxon>Bacteria</taxon>
        <taxon>Pseudomonadati</taxon>
        <taxon>Bacteroidota</taxon>
        <taxon>Flavobacteriia</taxon>
        <taxon>Flavobacteriales</taxon>
        <taxon>Weeksellaceae</taxon>
        <taxon>Chryseobacterium group</taxon>
        <taxon>Chryseobacterium</taxon>
    </lineage>
</organism>
<comment type="caution">
    <text evidence="1">The sequence shown here is derived from an EMBL/GenBank/DDBJ whole genome shotgun (WGS) entry which is preliminary data.</text>
</comment>
<name>A0ABR8Z854_9FLAO</name>
<proteinExistence type="predicted"/>
<evidence type="ECO:0000313" key="1">
    <source>
        <dbReference type="EMBL" id="MBD8081451.1"/>
    </source>
</evidence>
<keyword evidence="2" id="KW-1185">Reference proteome</keyword>
<reference evidence="1 2" key="1">
    <citation type="submission" date="2020-09" db="EMBL/GenBank/DDBJ databases">
        <title>Genome seq and assembly of Chryseobacterium sp.</title>
        <authorList>
            <person name="Chhetri G."/>
        </authorList>
    </citation>
    <scope>NUCLEOTIDE SEQUENCE [LARGE SCALE GENOMIC DNA]</scope>
    <source>
        <strain evidence="1 2">GCR10</strain>
    </source>
</reference>